<proteinExistence type="predicted"/>
<sequence>MTHPRSLVPTVPAGLAVALAEESPYAVAVSGGVDSLTLAAAVGALGADLLCVHATSPAVPAEATARTRLLASARGWPLRVVDAGEFADPRYRANGLDRCYHCKSHLYDAVARVAPGRVILSGTNRDDLCDVRPGLRAAGERGVRHPFVEAGLDKAAVRALAAALGLGAVATLPAAPCLSSRVEIGLRVDAADLALAHTIERMVRARLTPRTVRCRVRRTGLVVELDTATLDALDADARRALIAAVRMRAPGRPVALAPYIMGGAVLTRQMAAE</sequence>
<dbReference type="Gene3D" id="3.40.50.620">
    <property type="entry name" value="HUPs"/>
    <property type="match status" value="1"/>
</dbReference>
<name>A0A7W6REJ2_9PROT</name>
<evidence type="ECO:0008006" key="3">
    <source>
        <dbReference type="Google" id="ProtNLM"/>
    </source>
</evidence>
<dbReference type="PANTHER" id="PTHR43169">
    <property type="entry name" value="EXSB FAMILY PROTEIN"/>
    <property type="match status" value="1"/>
</dbReference>
<dbReference type="SUPFAM" id="SSF52402">
    <property type="entry name" value="Adenine nucleotide alpha hydrolases-like"/>
    <property type="match status" value="1"/>
</dbReference>
<dbReference type="PANTHER" id="PTHR43169:SF2">
    <property type="entry name" value="NAD_GMP SYNTHASE DOMAIN-CONTAINING PROTEIN"/>
    <property type="match status" value="1"/>
</dbReference>
<protein>
    <recommendedName>
        <fullName evidence="3">Adenine nucleotide alpha hydrolase</fullName>
    </recommendedName>
</protein>
<comment type="caution">
    <text evidence="1">The sequence shown here is derived from an EMBL/GenBank/DDBJ whole genome shotgun (WGS) entry which is preliminary data.</text>
</comment>
<evidence type="ECO:0000313" key="1">
    <source>
        <dbReference type="EMBL" id="MBB4266473.1"/>
    </source>
</evidence>
<dbReference type="Proteomes" id="UP000554286">
    <property type="component" value="Unassembled WGS sequence"/>
</dbReference>
<evidence type="ECO:0000313" key="2">
    <source>
        <dbReference type="Proteomes" id="UP000554286"/>
    </source>
</evidence>
<gene>
    <name evidence="1" type="ORF">GGD89_002105</name>
</gene>
<dbReference type="InterPro" id="IPR014729">
    <property type="entry name" value="Rossmann-like_a/b/a_fold"/>
</dbReference>
<keyword evidence="2" id="KW-1185">Reference proteome</keyword>
<organism evidence="1 2">
    <name type="scientific">Roseospira visakhapatnamensis</name>
    <dbReference type="NCBI Taxonomy" id="390880"/>
    <lineage>
        <taxon>Bacteria</taxon>
        <taxon>Pseudomonadati</taxon>
        <taxon>Pseudomonadota</taxon>
        <taxon>Alphaproteobacteria</taxon>
        <taxon>Rhodospirillales</taxon>
        <taxon>Rhodospirillaceae</taxon>
        <taxon>Roseospira</taxon>
    </lineage>
</organism>
<dbReference type="RefSeq" id="WP_184044947.1">
    <property type="nucleotide sequence ID" value="NZ_JACIGK010000014.1"/>
</dbReference>
<reference evidence="1 2" key="1">
    <citation type="submission" date="2020-08" db="EMBL/GenBank/DDBJ databases">
        <title>Genome sequencing of Purple Non-Sulfur Bacteria from various extreme environments.</title>
        <authorList>
            <person name="Mayer M."/>
        </authorList>
    </citation>
    <scope>NUCLEOTIDE SEQUENCE [LARGE SCALE GENOMIC DNA]</scope>
    <source>
        <strain evidence="1 2">JA131</strain>
    </source>
</reference>
<dbReference type="InterPro" id="IPR052188">
    <property type="entry name" value="Ni-pincer_cofactor_biosynth"/>
</dbReference>
<dbReference type="AlphaFoldDB" id="A0A7W6REJ2"/>
<dbReference type="EMBL" id="JACIGK010000014">
    <property type="protein sequence ID" value="MBB4266473.1"/>
    <property type="molecule type" value="Genomic_DNA"/>
</dbReference>
<accession>A0A7W6REJ2</accession>